<keyword evidence="3" id="KW-1185">Reference proteome</keyword>
<protein>
    <recommendedName>
        <fullName evidence="4">Asp23/Gls24 family envelope stress response protein</fullName>
    </recommendedName>
</protein>
<accession>A6TLH1</accession>
<comment type="similarity">
    <text evidence="1">Belongs to the asp23 family.</text>
</comment>
<dbReference type="Pfam" id="PF03780">
    <property type="entry name" value="Asp23"/>
    <property type="match status" value="1"/>
</dbReference>
<dbReference type="eggNOG" id="COG1302">
    <property type="taxonomic scope" value="Bacteria"/>
</dbReference>
<sequence>MEVIVLVGSSGTGKSYRAIHLAKEKKINYIIDDGLLISGNKVLGGFSAKRERSRLAAIKRALFLDEKHRDEIIKIIKKEQPKSILILGTSDKMVEAIVKTLSFGTIKERVYIHDISTEEEIKIAIKHRKYEGKHVIPAPTFEIKKHFSGYFLNPLKVFRNFGKEEQQELEEKSVVRPTFSYLGKYTISDRVIEELIYYASRKVIGVYQVQRIDIKNTNSGLLIYADIKGVYGNPIKSLAELVQSQIKYEIEEMTSFHVLAVNIHVKSLVIL</sequence>
<proteinExistence type="inferred from homology"/>
<evidence type="ECO:0000256" key="1">
    <source>
        <dbReference type="ARBA" id="ARBA00005721"/>
    </source>
</evidence>
<dbReference type="STRING" id="293826.Amet_0814"/>
<name>A6TLH1_ALKMQ</name>
<organism evidence="2 3">
    <name type="scientific">Alkaliphilus metalliredigens (strain QYMF)</name>
    <dbReference type="NCBI Taxonomy" id="293826"/>
    <lineage>
        <taxon>Bacteria</taxon>
        <taxon>Bacillati</taxon>
        <taxon>Bacillota</taxon>
        <taxon>Clostridia</taxon>
        <taxon>Peptostreptococcales</taxon>
        <taxon>Natronincolaceae</taxon>
        <taxon>Alkaliphilus</taxon>
    </lineage>
</organism>
<dbReference type="RefSeq" id="WP_012062082.1">
    <property type="nucleotide sequence ID" value="NC_009633.1"/>
</dbReference>
<dbReference type="Proteomes" id="UP000001572">
    <property type="component" value="Chromosome"/>
</dbReference>
<dbReference type="SUPFAM" id="SSF52540">
    <property type="entry name" value="P-loop containing nucleoside triphosphate hydrolases"/>
    <property type="match status" value="1"/>
</dbReference>
<reference evidence="3" key="1">
    <citation type="journal article" date="2016" name="Genome Announc.">
        <title>Complete genome sequence of Alkaliphilus metalliredigens strain QYMF, an alkaliphilic and metal-reducing bacterium isolated from borax-contaminated leachate ponds.</title>
        <authorList>
            <person name="Hwang C."/>
            <person name="Copeland A."/>
            <person name="Lucas S."/>
            <person name="Lapidus A."/>
            <person name="Barry K."/>
            <person name="Detter J.C."/>
            <person name="Glavina Del Rio T."/>
            <person name="Hammon N."/>
            <person name="Israni S."/>
            <person name="Dalin E."/>
            <person name="Tice H."/>
            <person name="Pitluck S."/>
            <person name="Chertkov O."/>
            <person name="Brettin T."/>
            <person name="Bruce D."/>
            <person name="Han C."/>
            <person name="Schmutz J."/>
            <person name="Larimer F."/>
            <person name="Land M.L."/>
            <person name="Hauser L."/>
            <person name="Kyrpides N."/>
            <person name="Mikhailova N."/>
            <person name="Ye Q."/>
            <person name="Zhou J."/>
            <person name="Richardson P."/>
            <person name="Fields M.W."/>
        </authorList>
    </citation>
    <scope>NUCLEOTIDE SEQUENCE [LARGE SCALE GENOMIC DNA]</scope>
    <source>
        <strain evidence="3">QYMF</strain>
    </source>
</reference>
<gene>
    <name evidence="2" type="ordered locus">Amet_0814</name>
</gene>
<evidence type="ECO:0008006" key="4">
    <source>
        <dbReference type="Google" id="ProtNLM"/>
    </source>
</evidence>
<dbReference type="KEGG" id="amt:Amet_0814"/>
<evidence type="ECO:0000313" key="2">
    <source>
        <dbReference type="EMBL" id="ABR47039.1"/>
    </source>
</evidence>
<dbReference type="AlphaFoldDB" id="A6TLH1"/>
<dbReference type="InterPro" id="IPR027417">
    <property type="entry name" value="P-loop_NTPase"/>
</dbReference>
<dbReference type="InterPro" id="IPR005531">
    <property type="entry name" value="Asp23"/>
</dbReference>
<dbReference type="HOGENOM" id="CLU_056712_0_0_9"/>
<dbReference type="OrthoDB" id="5429664at2"/>
<dbReference type="EMBL" id="CP000724">
    <property type="protein sequence ID" value="ABR47039.1"/>
    <property type="molecule type" value="Genomic_DNA"/>
</dbReference>
<evidence type="ECO:0000313" key="3">
    <source>
        <dbReference type="Proteomes" id="UP000001572"/>
    </source>
</evidence>